<keyword evidence="3" id="KW-1185">Reference proteome</keyword>
<evidence type="ECO:0000256" key="1">
    <source>
        <dbReference type="SAM" id="MobiDB-lite"/>
    </source>
</evidence>
<dbReference type="Proteomes" id="UP001271007">
    <property type="component" value="Unassembled WGS sequence"/>
</dbReference>
<feature type="region of interest" description="Disordered" evidence="1">
    <location>
        <begin position="163"/>
        <end position="200"/>
    </location>
</feature>
<organism evidence="2 3">
    <name type="scientific">Extremus antarcticus</name>
    <dbReference type="NCBI Taxonomy" id="702011"/>
    <lineage>
        <taxon>Eukaryota</taxon>
        <taxon>Fungi</taxon>
        <taxon>Dikarya</taxon>
        <taxon>Ascomycota</taxon>
        <taxon>Pezizomycotina</taxon>
        <taxon>Dothideomycetes</taxon>
        <taxon>Dothideomycetidae</taxon>
        <taxon>Mycosphaerellales</taxon>
        <taxon>Extremaceae</taxon>
        <taxon>Extremus</taxon>
    </lineage>
</organism>
<comment type="caution">
    <text evidence="2">The sequence shown here is derived from an EMBL/GenBank/DDBJ whole genome shotgun (WGS) entry which is preliminary data.</text>
</comment>
<evidence type="ECO:0000313" key="3">
    <source>
        <dbReference type="Proteomes" id="UP001271007"/>
    </source>
</evidence>
<sequence length="369" mass="41760">MCNYTTPVTWACGHTTGTTTFDGLCKEKNDLRRNSQPFETCPPTPGLNEVNDKELCWRCKDLVRFSNGTLPASMVVPAGALSRIGSDEVAKDMSKGFADLVRREAQKQKEEAAKNASFEQNKLDFDQDLTRLGSKLEKMRKNQVNPELEALYEQYQRLAAEMGTGEGGDTASPGDEAETDRNIKECDARESEPPKAKEPLPDEVRQAWMAWQYAKDLNLPATKEKEERFKTVVLAFKAQTKAKAKEQARLKKRVDLDKKTDDGSHHEGDDRFQNVLSAMSKRQQFMPNDDAKYWKEQEALEAQRPMPLIKPLDIKPPKPKPPQVPCFDTATDQVALERSWRSMRKMASMGLYVDPVEWASVDMALKRPA</sequence>
<gene>
    <name evidence="2" type="ORF">LTR09_008330</name>
</gene>
<dbReference type="EMBL" id="JAWDJX010000032">
    <property type="protein sequence ID" value="KAK3050419.1"/>
    <property type="molecule type" value="Genomic_DNA"/>
</dbReference>
<accession>A0AAJ0GCG1</accession>
<dbReference type="AlphaFoldDB" id="A0AAJ0GCG1"/>
<name>A0AAJ0GCG1_9PEZI</name>
<reference evidence="2" key="1">
    <citation type="submission" date="2023-04" db="EMBL/GenBank/DDBJ databases">
        <title>Black Yeasts Isolated from many extreme environments.</title>
        <authorList>
            <person name="Coleine C."/>
            <person name="Stajich J.E."/>
            <person name="Selbmann L."/>
        </authorList>
    </citation>
    <scope>NUCLEOTIDE SEQUENCE</scope>
    <source>
        <strain evidence="2">CCFEE 5312</strain>
    </source>
</reference>
<feature type="compositionally biased region" description="Basic and acidic residues" evidence="1">
    <location>
        <begin position="179"/>
        <end position="200"/>
    </location>
</feature>
<evidence type="ECO:0000313" key="2">
    <source>
        <dbReference type="EMBL" id="KAK3050419.1"/>
    </source>
</evidence>
<proteinExistence type="predicted"/>
<protein>
    <submittedName>
        <fullName evidence="2">Uncharacterized protein</fullName>
    </submittedName>
</protein>